<protein>
    <recommendedName>
        <fullName evidence="4">Transmembrane protein</fullName>
    </recommendedName>
</protein>
<proteinExistence type="predicted"/>
<evidence type="ECO:0000313" key="3">
    <source>
        <dbReference type="Proteomes" id="UP001281410"/>
    </source>
</evidence>
<dbReference type="Proteomes" id="UP001281410">
    <property type="component" value="Unassembled WGS sequence"/>
</dbReference>
<dbReference type="AlphaFoldDB" id="A0AAE0ANX3"/>
<organism evidence="2 3">
    <name type="scientific">Dipteronia sinensis</name>
    <dbReference type="NCBI Taxonomy" id="43782"/>
    <lineage>
        <taxon>Eukaryota</taxon>
        <taxon>Viridiplantae</taxon>
        <taxon>Streptophyta</taxon>
        <taxon>Embryophyta</taxon>
        <taxon>Tracheophyta</taxon>
        <taxon>Spermatophyta</taxon>
        <taxon>Magnoliopsida</taxon>
        <taxon>eudicotyledons</taxon>
        <taxon>Gunneridae</taxon>
        <taxon>Pentapetalae</taxon>
        <taxon>rosids</taxon>
        <taxon>malvids</taxon>
        <taxon>Sapindales</taxon>
        <taxon>Sapindaceae</taxon>
        <taxon>Hippocastanoideae</taxon>
        <taxon>Acereae</taxon>
        <taxon>Dipteronia</taxon>
    </lineage>
</organism>
<evidence type="ECO:0000313" key="2">
    <source>
        <dbReference type="EMBL" id="KAK3221521.1"/>
    </source>
</evidence>
<keyword evidence="1" id="KW-1133">Transmembrane helix</keyword>
<name>A0AAE0ANX3_9ROSI</name>
<accession>A0AAE0ANX3</accession>
<evidence type="ECO:0008006" key="4">
    <source>
        <dbReference type="Google" id="ProtNLM"/>
    </source>
</evidence>
<evidence type="ECO:0000256" key="1">
    <source>
        <dbReference type="SAM" id="Phobius"/>
    </source>
</evidence>
<comment type="caution">
    <text evidence="2">The sequence shown here is derived from an EMBL/GenBank/DDBJ whole genome shotgun (WGS) entry which is preliminary data.</text>
</comment>
<reference evidence="2" key="1">
    <citation type="journal article" date="2023" name="Plant J.">
        <title>Genome sequences and population genomics provide insights into the demographic history, inbreeding, and mutation load of two 'living fossil' tree species of Dipteronia.</title>
        <authorList>
            <person name="Feng Y."/>
            <person name="Comes H.P."/>
            <person name="Chen J."/>
            <person name="Zhu S."/>
            <person name="Lu R."/>
            <person name="Zhang X."/>
            <person name="Li P."/>
            <person name="Qiu J."/>
            <person name="Olsen K.M."/>
            <person name="Qiu Y."/>
        </authorList>
    </citation>
    <scope>NUCLEOTIDE SEQUENCE</scope>
    <source>
        <strain evidence="2">NBL</strain>
    </source>
</reference>
<gene>
    <name evidence="2" type="ORF">Dsin_008546</name>
</gene>
<keyword evidence="3" id="KW-1185">Reference proteome</keyword>
<keyword evidence="1" id="KW-0812">Transmembrane</keyword>
<dbReference type="EMBL" id="JANJYJ010000003">
    <property type="protein sequence ID" value="KAK3221521.1"/>
    <property type="molecule type" value="Genomic_DNA"/>
</dbReference>
<keyword evidence="1" id="KW-0472">Membrane</keyword>
<sequence>MKKREICSSQRKQLFLGSQMCLRRRRFFCFVLKQQHQRDKTNNNRKPDKAKQENRKNHPLVRISLNTFFVVLNLLRLLLFGFVSKHHPLGSLLLVLHHCWVRRRWSVGWFLINPHEIKKLGFINLID</sequence>
<feature type="transmembrane region" description="Helical" evidence="1">
    <location>
        <begin position="63"/>
        <end position="83"/>
    </location>
</feature>